<dbReference type="Proteomes" id="UP000799440">
    <property type="component" value="Unassembled WGS sequence"/>
</dbReference>
<accession>A0A6A6VM00</accession>
<protein>
    <submittedName>
        <fullName evidence="2">Uncharacterized protein</fullName>
    </submittedName>
</protein>
<dbReference type="AlphaFoldDB" id="A0A6A6VM00"/>
<name>A0A6A6VM00_9PLEO</name>
<evidence type="ECO:0000313" key="3">
    <source>
        <dbReference type="Proteomes" id="UP000799440"/>
    </source>
</evidence>
<gene>
    <name evidence="2" type="ORF">M011DRAFT_182513</name>
</gene>
<evidence type="ECO:0000256" key="1">
    <source>
        <dbReference type="SAM" id="MobiDB-lite"/>
    </source>
</evidence>
<feature type="region of interest" description="Disordered" evidence="1">
    <location>
        <begin position="70"/>
        <end position="105"/>
    </location>
</feature>
<dbReference type="EMBL" id="MU006563">
    <property type="protein sequence ID" value="KAF2750754.1"/>
    <property type="molecule type" value="Genomic_DNA"/>
</dbReference>
<reference evidence="2" key="1">
    <citation type="journal article" date="2020" name="Stud. Mycol.">
        <title>101 Dothideomycetes genomes: a test case for predicting lifestyles and emergence of pathogens.</title>
        <authorList>
            <person name="Haridas S."/>
            <person name="Albert R."/>
            <person name="Binder M."/>
            <person name="Bloem J."/>
            <person name="Labutti K."/>
            <person name="Salamov A."/>
            <person name="Andreopoulos B."/>
            <person name="Baker S."/>
            <person name="Barry K."/>
            <person name="Bills G."/>
            <person name="Bluhm B."/>
            <person name="Cannon C."/>
            <person name="Castanera R."/>
            <person name="Culley D."/>
            <person name="Daum C."/>
            <person name="Ezra D."/>
            <person name="Gonzalez J."/>
            <person name="Henrissat B."/>
            <person name="Kuo A."/>
            <person name="Liang C."/>
            <person name="Lipzen A."/>
            <person name="Lutzoni F."/>
            <person name="Magnuson J."/>
            <person name="Mondo S."/>
            <person name="Nolan M."/>
            <person name="Ohm R."/>
            <person name="Pangilinan J."/>
            <person name="Park H.-J."/>
            <person name="Ramirez L."/>
            <person name="Alfaro M."/>
            <person name="Sun H."/>
            <person name="Tritt A."/>
            <person name="Yoshinaga Y."/>
            <person name="Zwiers L.-H."/>
            <person name="Turgeon B."/>
            <person name="Goodwin S."/>
            <person name="Spatafora J."/>
            <person name="Crous P."/>
            <person name="Grigoriev I."/>
        </authorList>
    </citation>
    <scope>NUCLEOTIDE SEQUENCE</scope>
    <source>
        <strain evidence="2">CBS 119925</strain>
    </source>
</reference>
<sequence>MPPGAAHLTALWNAHYLPTRFLAAVVSLSVYRPVRARWGYYQLVNVILLAPPSIRRCALLLLRRTIMPSKKANVRSDGESSMRYASDSSHPSVHMQHVDLTQEAM</sequence>
<keyword evidence="3" id="KW-1185">Reference proteome</keyword>
<organism evidence="2 3">
    <name type="scientific">Sporormia fimetaria CBS 119925</name>
    <dbReference type="NCBI Taxonomy" id="1340428"/>
    <lineage>
        <taxon>Eukaryota</taxon>
        <taxon>Fungi</taxon>
        <taxon>Dikarya</taxon>
        <taxon>Ascomycota</taxon>
        <taxon>Pezizomycotina</taxon>
        <taxon>Dothideomycetes</taxon>
        <taxon>Pleosporomycetidae</taxon>
        <taxon>Pleosporales</taxon>
        <taxon>Sporormiaceae</taxon>
        <taxon>Sporormia</taxon>
    </lineage>
</organism>
<proteinExistence type="predicted"/>
<evidence type="ECO:0000313" key="2">
    <source>
        <dbReference type="EMBL" id="KAF2750754.1"/>
    </source>
</evidence>